<organism evidence="2 3">
    <name type="scientific">Nonomuraea typhae</name>
    <dbReference type="NCBI Taxonomy" id="2603600"/>
    <lineage>
        <taxon>Bacteria</taxon>
        <taxon>Bacillati</taxon>
        <taxon>Actinomycetota</taxon>
        <taxon>Actinomycetes</taxon>
        <taxon>Streptosporangiales</taxon>
        <taxon>Streptosporangiaceae</taxon>
        <taxon>Nonomuraea</taxon>
    </lineage>
</organism>
<accession>A0ABW7Z1R5</accession>
<feature type="domain" description="AB hydrolase-1" evidence="1">
    <location>
        <begin position="19"/>
        <end position="265"/>
    </location>
</feature>
<dbReference type="PRINTS" id="PR00111">
    <property type="entry name" value="ABHYDROLASE"/>
</dbReference>
<dbReference type="Pfam" id="PF00561">
    <property type="entry name" value="Abhydrolase_1"/>
    <property type="match status" value="1"/>
</dbReference>
<dbReference type="Gene3D" id="3.40.50.1820">
    <property type="entry name" value="alpha/beta hydrolase"/>
    <property type="match status" value="1"/>
</dbReference>
<dbReference type="EMBL" id="JBITGY010000008">
    <property type="protein sequence ID" value="MFI6501770.1"/>
    <property type="molecule type" value="Genomic_DNA"/>
</dbReference>
<keyword evidence="3" id="KW-1185">Reference proteome</keyword>
<dbReference type="GO" id="GO:0016787">
    <property type="term" value="F:hydrolase activity"/>
    <property type="evidence" value="ECO:0007669"/>
    <property type="project" value="UniProtKB-KW"/>
</dbReference>
<dbReference type="PANTHER" id="PTHR43433">
    <property type="entry name" value="HYDROLASE, ALPHA/BETA FOLD FAMILY PROTEIN"/>
    <property type="match status" value="1"/>
</dbReference>
<evidence type="ECO:0000259" key="1">
    <source>
        <dbReference type="Pfam" id="PF00561"/>
    </source>
</evidence>
<dbReference type="InterPro" id="IPR029058">
    <property type="entry name" value="AB_hydrolase_fold"/>
</dbReference>
<protein>
    <submittedName>
        <fullName evidence="2">Alpha/beta fold hydrolase</fullName>
    </submittedName>
</protein>
<gene>
    <name evidence="2" type="ORF">ACIBG2_30625</name>
</gene>
<proteinExistence type="predicted"/>
<reference evidence="2 3" key="1">
    <citation type="submission" date="2024-10" db="EMBL/GenBank/DDBJ databases">
        <title>The Natural Products Discovery Center: Release of the First 8490 Sequenced Strains for Exploring Actinobacteria Biosynthetic Diversity.</title>
        <authorList>
            <person name="Kalkreuter E."/>
            <person name="Kautsar S.A."/>
            <person name="Yang D."/>
            <person name="Bader C.D."/>
            <person name="Teijaro C.N."/>
            <person name="Fluegel L."/>
            <person name="Davis C.M."/>
            <person name="Simpson J.R."/>
            <person name="Lauterbach L."/>
            <person name="Steele A.D."/>
            <person name="Gui C."/>
            <person name="Meng S."/>
            <person name="Li G."/>
            <person name="Viehrig K."/>
            <person name="Ye F."/>
            <person name="Su P."/>
            <person name="Kiefer A.F."/>
            <person name="Nichols A."/>
            <person name="Cepeda A.J."/>
            <person name="Yan W."/>
            <person name="Fan B."/>
            <person name="Jiang Y."/>
            <person name="Adhikari A."/>
            <person name="Zheng C.-J."/>
            <person name="Schuster L."/>
            <person name="Cowan T.M."/>
            <person name="Smanski M.J."/>
            <person name="Chevrette M.G."/>
            <person name="De Carvalho L.P.S."/>
            <person name="Shen B."/>
        </authorList>
    </citation>
    <scope>NUCLEOTIDE SEQUENCE [LARGE SCALE GENOMIC DNA]</scope>
    <source>
        <strain evidence="2 3">NPDC050545</strain>
    </source>
</reference>
<sequence>MEVNGVSLWVEDFGDHADPAILLIHGAGESSLAWDDEFVRRLVAGGRRVIRYDSRDAGRSTAYPAGAPGYNLRDLVADAVGVLDALGVRTAHLVGMSQGSAVAQLVALDHPERTASLTLASSTPGGPGHENADLPGMSPALQAFFSEEAPEPDWTDRDAVVAYLVGSERPFAAASRPFAEAVRRANAERVVDRAGDIAAQLSNPFLIDPGEPWRHRLGRIAVPALVFHGAEDPLFPIEHGRALAAEIPGARFVAMPATGHEVFPEAQWDLVVPALLAHTAA</sequence>
<dbReference type="InterPro" id="IPR050471">
    <property type="entry name" value="AB_hydrolase"/>
</dbReference>
<dbReference type="PANTHER" id="PTHR43433:SF5">
    <property type="entry name" value="AB HYDROLASE-1 DOMAIN-CONTAINING PROTEIN"/>
    <property type="match status" value="1"/>
</dbReference>
<keyword evidence="2" id="KW-0378">Hydrolase</keyword>
<dbReference type="RefSeq" id="WP_397086560.1">
    <property type="nucleotide sequence ID" value="NZ_JBITGY010000008.1"/>
</dbReference>
<dbReference type="InterPro" id="IPR000073">
    <property type="entry name" value="AB_hydrolase_1"/>
</dbReference>
<evidence type="ECO:0000313" key="2">
    <source>
        <dbReference type="EMBL" id="MFI6501770.1"/>
    </source>
</evidence>
<dbReference type="Proteomes" id="UP001612741">
    <property type="component" value="Unassembled WGS sequence"/>
</dbReference>
<comment type="caution">
    <text evidence="2">The sequence shown here is derived from an EMBL/GenBank/DDBJ whole genome shotgun (WGS) entry which is preliminary data.</text>
</comment>
<evidence type="ECO:0000313" key="3">
    <source>
        <dbReference type="Proteomes" id="UP001612741"/>
    </source>
</evidence>
<dbReference type="SUPFAM" id="SSF53474">
    <property type="entry name" value="alpha/beta-Hydrolases"/>
    <property type="match status" value="1"/>
</dbReference>
<name>A0ABW7Z1R5_9ACTN</name>